<dbReference type="PANTHER" id="PTHR10889:SF1">
    <property type="entry name" value="DEOXYRIBOSE-PHOSPHATE ALDOLASE"/>
    <property type="match status" value="1"/>
</dbReference>
<comment type="caution">
    <text evidence="1">The sequence shown here is derived from an EMBL/GenBank/DDBJ whole genome shotgun (WGS) entry which is preliminary data.</text>
</comment>
<dbReference type="InterPro" id="IPR011343">
    <property type="entry name" value="DeoC"/>
</dbReference>
<protein>
    <recommendedName>
        <fullName evidence="2">Deoxyribose-phosphate aldolase</fullName>
    </recommendedName>
</protein>
<dbReference type="EMBL" id="BARU01000605">
    <property type="protein sequence ID" value="GAH22779.1"/>
    <property type="molecule type" value="Genomic_DNA"/>
</dbReference>
<dbReference type="GO" id="GO:0004139">
    <property type="term" value="F:deoxyribose-phosphate aldolase activity"/>
    <property type="evidence" value="ECO:0007669"/>
    <property type="project" value="InterPro"/>
</dbReference>
<dbReference type="Gene3D" id="3.20.20.70">
    <property type="entry name" value="Aldolase class I"/>
    <property type="match status" value="1"/>
</dbReference>
<dbReference type="GO" id="GO:0005737">
    <property type="term" value="C:cytoplasm"/>
    <property type="evidence" value="ECO:0007669"/>
    <property type="project" value="InterPro"/>
</dbReference>
<proteinExistence type="predicted"/>
<name>X1F053_9ZZZZ</name>
<evidence type="ECO:0000313" key="1">
    <source>
        <dbReference type="EMBL" id="GAH22779.1"/>
    </source>
</evidence>
<sequence length="88" mass="9472">MRQCIKGGAAFIKTGTGWAPTGATLENIALIKSRVADAIAIKASGGIHYLETMIAMYRRGARRFGIGLASETKIFEQCAVRPRGVVEF</sequence>
<gene>
    <name evidence="1" type="ORF">S03H2_01933</name>
</gene>
<dbReference type="PANTHER" id="PTHR10889">
    <property type="entry name" value="DEOXYRIBOSE-PHOSPHATE ALDOLASE"/>
    <property type="match status" value="1"/>
</dbReference>
<dbReference type="GO" id="GO:0016052">
    <property type="term" value="P:carbohydrate catabolic process"/>
    <property type="evidence" value="ECO:0007669"/>
    <property type="project" value="TreeGrafter"/>
</dbReference>
<dbReference type="InterPro" id="IPR013785">
    <property type="entry name" value="Aldolase_TIM"/>
</dbReference>
<reference evidence="1" key="1">
    <citation type="journal article" date="2014" name="Front. Microbiol.">
        <title>High frequency of phylogenetically diverse reductive dehalogenase-homologous genes in deep subseafloor sedimentary metagenomes.</title>
        <authorList>
            <person name="Kawai M."/>
            <person name="Futagami T."/>
            <person name="Toyoda A."/>
            <person name="Takaki Y."/>
            <person name="Nishi S."/>
            <person name="Hori S."/>
            <person name="Arai W."/>
            <person name="Tsubouchi T."/>
            <person name="Morono Y."/>
            <person name="Uchiyama I."/>
            <person name="Ito T."/>
            <person name="Fujiyama A."/>
            <person name="Inagaki F."/>
            <person name="Takami H."/>
        </authorList>
    </citation>
    <scope>NUCLEOTIDE SEQUENCE</scope>
    <source>
        <strain evidence="1">Expedition CK06-06</strain>
    </source>
</reference>
<accession>X1F053</accession>
<dbReference type="GO" id="GO:0009264">
    <property type="term" value="P:deoxyribonucleotide catabolic process"/>
    <property type="evidence" value="ECO:0007669"/>
    <property type="project" value="InterPro"/>
</dbReference>
<dbReference type="AlphaFoldDB" id="X1F053"/>
<dbReference type="SUPFAM" id="SSF51569">
    <property type="entry name" value="Aldolase"/>
    <property type="match status" value="1"/>
</dbReference>
<organism evidence="1">
    <name type="scientific">marine sediment metagenome</name>
    <dbReference type="NCBI Taxonomy" id="412755"/>
    <lineage>
        <taxon>unclassified sequences</taxon>
        <taxon>metagenomes</taxon>
        <taxon>ecological metagenomes</taxon>
    </lineage>
</organism>
<evidence type="ECO:0008006" key="2">
    <source>
        <dbReference type="Google" id="ProtNLM"/>
    </source>
</evidence>